<evidence type="ECO:0000313" key="2">
    <source>
        <dbReference type="Proteomes" id="UP001500967"/>
    </source>
</evidence>
<reference evidence="2" key="1">
    <citation type="journal article" date="2019" name="Int. J. Syst. Evol. Microbiol.">
        <title>The Global Catalogue of Microorganisms (GCM) 10K type strain sequencing project: providing services to taxonomists for standard genome sequencing and annotation.</title>
        <authorList>
            <consortium name="The Broad Institute Genomics Platform"/>
            <consortium name="The Broad Institute Genome Sequencing Center for Infectious Disease"/>
            <person name="Wu L."/>
            <person name="Ma J."/>
        </authorList>
    </citation>
    <scope>NUCLEOTIDE SEQUENCE [LARGE SCALE GENOMIC DNA]</scope>
    <source>
        <strain evidence="2">JCM 10425</strain>
    </source>
</reference>
<keyword evidence="2" id="KW-1185">Reference proteome</keyword>
<evidence type="ECO:0000313" key="1">
    <source>
        <dbReference type="EMBL" id="GAA0223198.1"/>
    </source>
</evidence>
<organism evidence="1 2">
    <name type="scientific">Cryptosporangium japonicum</name>
    <dbReference type="NCBI Taxonomy" id="80872"/>
    <lineage>
        <taxon>Bacteria</taxon>
        <taxon>Bacillati</taxon>
        <taxon>Actinomycetota</taxon>
        <taxon>Actinomycetes</taxon>
        <taxon>Cryptosporangiales</taxon>
        <taxon>Cryptosporangiaceae</taxon>
        <taxon>Cryptosporangium</taxon>
    </lineage>
</organism>
<protein>
    <submittedName>
        <fullName evidence="1">Uncharacterized protein</fullName>
    </submittedName>
</protein>
<sequence length="114" mass="12180">MTTRYLASRCVCPLVAIHLSPGGPDRVTATRVATRLAHRERAHARVPVRFRAAVGPSAPIQLRAERRPGLPVVAPPRADGVTRAVTHAAVCPVRVARPSIIRPEMSDLAASAAR</sequence>
<dbReference type="RefSeq" id="WP_344647109.1">
    <property type="nucleotide sequence ID" value="NZ_BAAAGX010000003.1"/>
</dbReference>
<name>A0ABP3D4L6_9ACTN</name>
<gene>
    <name evidence="1" type="ORF">GCM10009539_05500</name>
</gene>
<dbReference type="EMBL" id="BAAAGX010000003">
    <property type="protein sequence ID" value="GAA0223198.1"/>
    <property type="molecule type" value="Genomic_DNA"/>
</dbReference>
<comment type="caution">
    <text evidence="1">The sequence shown here is derived from an EMBL/GenBank/DDBJ whole genome shotgun (WGS) entry which is preliminary data.</text>
</comment>
<dbReference type="Proteomes" id="UP001500967">
    <property type="component" value="Unassembled WGS sequence"/>
</dbReference>
<accession>A0ABP3D4L6</accession>
<proteinExistence type="predicted"/>